<feature type="domain" description="DUF3298" evidence="2">
    <location>
        <begin position="214"/>
        <end position="291"/>
    </location>
</feature>
<keyword evidence="1" id="KW-0472">Membrane</keyword>
<evidence type="ECO:0000259" key="2">
    <source>
        <dbReference type="Pfam" id="PF11738"/>
    </source>
</evidence>
<feature type="transmembrane region" description="Helical" evidence="1">
    <location>
        <begin position="53"/>
        <end position="74"/>
    </location>
</feature>
<reference evidence="4" key="1">
    <citation type="journal article" date="2021" name="mSystems">
        <title>Bacteria and Archaea Synergistically Convert Glycine Betaine to Biogenic Methane in the Formosa Cold Seep of the South China Sea.</title>
        <authorList>
            <person name="Li L."/>
            <person name="Zhang W."/>
            <person name="Zhang S."/>
            <person name="Song L."/>
            <person name="Sun Q."/>
            <person name="Zhang H."/>
            <person name="Xiang H."/>
            <person name="Dong X."/>
        </authorList>
    </citation>
    <scope>NUCLEOTIDE SEQUENCE</scope>
    <source>
        <strain evidence="4">ZWT</strain>
    </source>
</reference>
<dbReference type="InterPro" id="IPR025303">
    <property type="entry name" value="PdaC"/>
</dbReference>
<evidence type="ECO:0000313" key="5">
    <source>
        <dbReference type="Proteomes" id="UP001056429"/>
    </source>
</evidence>
<reference evidence="4" key="2">
    <citation type="submission" date="2021-04" db="EMBL/GenBank/DDBJ databases">
        <authorList>
            <person name="Dong X."/>
        </authorList>
    </citation>
    <scope>NUCLEOTIDE SEQUENCE</scope>
    <source>
        <strain evidence="4">ZWT</strain>
    </source>
</reference>
<accession>A0A9J6P756</accession>
<dbReference type="Gene3D" id="3.90.640.20">
    <property type="entry name" value="Heat-shock cognate protein, ATPase"/>
    <property type="match status" value="1"/>
</dbReference>
<dbReference type="Proteomes" id="UP001056429">
    <property type="component" value="Unassembled WGS sequence"/>
</dbReference>
<keyword evidence="1" id="KW-1133">Transmembrane helix</keyword>
<name>A0A9J6P756_9CLOT</name>
<protein>
    <submittedName>
        <fullName evidence="4">DUF3298 domain-containing protein</fullName>
    </submittedName>
</protein>
<gene>
    <name evidence="4" type="ORF">KDK92_19670</name>
</gene>
<evidence type="ECO:0000256" key="1">
    <source>
        <dbReference type="SAM" id="Phobius"/>
    </source>
</evidence>
<organism evidence="4 5">
    <name type="scientific">Oceanirhabdus seepicola</name>
    <dbReference type="NCBI Taxonomy" id="2828781"/>
    <lineage>
        <taxon>Bacteria</taxon>
        <taxon>Bacillati</taxon>
        <taxon>Bacillota</taxon>
        <taxon>Clostridia</taxon>
        <taxon>Eubacteriales</taxon>
        <taxon>Clostridiaceae</taxon>
        <taxon>Oceanirhabdus</taxon>
    </lineage>
</organism>
<dbReference type="AlphaFoldDB" id="A0A9J6P756"/>
<feature type="domain" description="Deacetylase PdaC" evidence="3">
    <location>
        <begin position="98"/>
        <end position="186"/>
    </location>
</feature>
<keyword evidence="1" id="KW-0812">Transmembrane</keyword>
<keyword evidence="5" id="KW-1185">Reference proteome</keyword>
<dbReference type="InterPro" id="IPR037126">
    <property type="entry name" value="PdaC/RsiV-like_sf"/>
</dbReference>
<evidence type="ECO:0000313" key="4">
    <source>
        <dbReference type="EMBL" id="MCM1991966.1"/>
    </source>
</evidence>
<comment type="caution">
    <text evidence="4">The sequence shown here is derived from an EMBL/GenBank/DDBJ whole genome shotgun (WGS) entry which is preliminary data.</text>
</comment>
<sequence>MNNEFKKAKKEFESIEIPQELNEMINKTINENNNQKNSGNNQHKKKNKLKTGLIAGLVAGSVFVVGLNTSATFAKTVYAAPVIGYIAKVLTFVDYSFSNDLVEGEVSIPKVEGLTDKELEAKINSQIQEKMNIALKEAEERAAEYKKAYIETGGTEEEYEKKKIEIKVDYEIKASNDKLLSFVITSCDSIAAAYAEYTYYNINLETDEIITLKSIFGSEYVDIITDNVLKQIEEQKNDETKVYFEDSNIIQESEKIREDIDFYINEDKNVVVVFDKYEIAPGSMGRVEFEIIN</sequence>
<dbReference type="Pfam" id="PF13739">
    <property type="entry name" value="PdaC"/>
    <property type="match status" value="1"/>
</dbReference>
<dbReference type="Pfam" id="PF11738">
    <property type="entry name" value="DUF3298"/>
    <property type="match status" value="1"/>
</dbReference>
<dbReference type="RefSeq" id="WP_250861099.1">
    <property type="nucleotide sequence ID" value="NZ_JAGSOJ010000004.1"/>
</dbReference>
<dbReference type="EMBL" id="JAGSOJ010000004">
    <property type="protein sequence ID" value="MCM1991966.1"/>
    <property type="molecule type" value="Genomic_DNA"/>
</dbReference>
<dbReference type="InterPro" id="IPR021729">
    <property type="entry name" value="DUF3298"/>
</dbReference>
<evidence type="ECO:0000259" key="3">
    <source>
        <dbReference type="Pfam" id="PF13739"/>
    </source>
</evidence>
<proteinExistence type="predicted"/>
<dbReference type="Gene3D" id="3.30.565.40">
    <property type="entry name" value="Fervidobacterium nodosum Rt17-B1 like"/>
    <property type="match status" value="1"/>
</dbReference>